<name>A0A8W8JRY9_MAGGI</name>
<evidence type="ECO:0000313" key="3">
    <source>
        <dbReference type="EnsemblMetazoa" id="G20232.1:cds"/>
    </source>
</evidence>
<dbReference type="Proteomes" id="UP000005408">
    <property type="component" value="Unassembled WGS sequence"/>
</dbReference>
<proteinExistence type="predicted"/>
<dbReference type="OMA" id="VYWQVNE"/>
<evidence type="ECO:0000313" key="4">
    <source>
        <dbReference type="Proteomes" id="UP000005408"/>
    </source>
</evidence>
<feature type="chain" id="PRO_5036470754" description="Ig-like domain-containing protein" evidence="2">
    <location>
        <begin position="25"/>
        <end position="523"/>
    </location>
</feature>
<evidence type="ECO:0008006" key="5">
    <source>
        <dbReference type="Google" id="ProtNLM"/>
    </source>
</evidence>
<dbReference type="InterPro" id="IPR013783">
    <property type="entry name" value="Ig-like_fold"/>
</dbReference>
<reference evidence="3" key="1">
    <citation type="submission" date="2022-08" db="UniProtKB">
        <authorList>
            <consortium name="EnsemblMetazoa"/>
        </authorList>
    </citation>
    <scope>IDENTIFICATION</scope>
    <source>
        <strain evidence="3">05x7-T-G4-1.051#20</strain>
    </source>
</reference>
<accession>A0A8W8JRY9</accession>
<protein>
    <recommendedName>
        <fullName evidence="5">Ig-like domain-containing protein</fullName>
    </recommendedName>
</protein>
<dbReference type="AlphaFoldDB" id="A0A8W8JRY9"/>
<dbReference type="SUPFAM" id="SSF48726">
    <property type="entry name" value="Immunoglobulin"/>
    <property type="match status" value="1"/>
</dbReference>
<feature type="region of interest" description="Disordered" evidence="1">
    <location>
        <begin position="225"/>
        <end position="257"/>
    </location>
</feature>
<keyword evidence="4" id="KW-1185">Reference proteome</keyword>
<organism evidence="3 4">
    <name type="scientific">Magallana gigas</name>
    <name type="common">Pacific oyster</name>
    <name type="synonym">Crassostrea gigas</name>
    <dbReference type="NCBI Taxonomy" id="29159"/>
    <lineage>
        <taxon>Eukaryota</taxon>
        <taxon>Metazoa</taxon>
        <taxon>Spiralia</taxon>
        <taxon>Lophotrochozoa</taxon>
        <taxon>Mollusca</taxon>
        <taxon>Bivalvia</taxon>
        <taxon>Autobranchia</taxon>
        <taxon>Pteriomorphia</taxon>
        <taxon>Ostreida</taxon>
        <taxon>Ostreoidea</taxon>
        <taxon>Ostreidae</taxon>
        <taxon>Magallana</taxon>
    </lineage>
</organism>
<dbReference type="Gene3D" id="2.60.40.10">
    <property type="entry name" value="Immunoglobulins"/>
    <property type="match status" value="1"/>
</dbReference>
<keyword evidence="2" id="KW-0732">Signal</keyword>
<feature type="signal peptide" evidence="2">
    <location>
        <begin position="1"/>
        <end position="24"/>
    </location>
</feature>
<evidence type="ECO:0000256" key="1">
    <source>
        <dbReference type="SAM" id="MobiDB-lite"/>
    </source>
</evidence>
<dbReference type="OrthoDB" id="6133381at2759"/>
<evidence type="ECO:0000256" key="2">
    <source>
        <dbReference type="SAM" id="SignalP"/>
    </source>
</evidence>
<dbReference type="EnsemblMetazoa" id="G20232.1">
    <property type="protein sequence ID" value="G20232.1:cds"/>
    <property type="gene ID" value="G20232"/>
</dbReference>
<dbReference type="InterPro" id="IPR036179">
    <property type="entry name" value="Ig-like_dom_sf"/>
</dbReference>
<sequence length="523" mass="59216">MSSNNSWMFLQFLPILVIINTIKGQEMDFGVNYVTSYSKRYDKSSGLVHLSVLVDVPESGPTLAVYWQVNEGVVGVDEASFGTSLTRSGTQTTYFLVTDTSYVRQVFFTTRMADRSSSIRFESFDWSEDYPSPSSFPIRFSKCSPTATLGNSQVPDQQTMRVDFKCNPPFSANYYNYPRVYWNMKFGLYLFNDSANTVYYKPLEEEIRDKRGDLLLSRTPRSLRRFPSDERIPGENTMAFPGEGTRPSPRGLTPSRNTALTENTLSLQHELATITIGATTWAELDFSSTFLKENVVFLETTLDAPLRIGLAMVFSFVQKVPISKDLPSGVYLQKDGGKTFPQPSVVNCQAFGNNPPKVSITKNGKTVTKTENISVQEIRSPLFSTSYVTFVKKSLVNREADGQYSCFYDNPQGDVKLSDFSVLTRPIFLEDQTRMTEQTPGELALRLVVEGNGQMVVSCHVPVPDHMVLINKAEKSEQPTTITLHRKEVTLTYRYPPEAVRPFDYFCTVRDEYGYHNTHYVHR</sequence>